<dbReference type="InterPro" id="IPR027417">
    <property type="entry name" value="P-loop_NTPase"/>
</dbReference>
<dbReference type="EMBL" id="MGGD01000078">
    <property type="protein sequence ID" value="OGM19213.1"/>
    <property type="molecule type" value="Genomic_DNA"/>
</dbReference>
<feature type="domain" description="Deoxynucleoside kinase" evidence="1">
    <location>
        <begin position="22"/>
        <end position="213"/>
    </location>
</feature>
<protein>
    <recommendedName>
        <fullName evidence="1">Deoxynucleoside kinase domain-containing protein</fullName>
    </recommendedName>
</protein>
<gene>
    <name evidence="2" type="ORF">A2771_00215</name>
</gene>
<dbReference type="AlphaFoldDB" id="A0A1F7XW06"/>
<dbReference type="SUPFAM" id="SSF52540">
    <property type="entry name" value="P-loop containing nucleoside triphosphate hydrolases"/>
    <property type="match status" value="1"/>
</dbReference>
<dbReference type="PANTHER" id="PTHR10513:SF35">
    <property type="entry name" value="DEOXYADENOSINE KINASE"/>
    <property type="match status" value="1"/>
</dbReference>
<dbReference type="InterPro" id="IPR050566">
    <property type="entry name" value="Deoxyribonucleoside_kinase"/>
</dbReference>
<evidence type="ECO:0000313" key="2">
    <source>
        <dbReference type="EMBL" id="OGM19213.1"/>
    </source>
</evidence>
<dbReference type="Proteomes" id="UP000176741">
    <property type="component" value="Unassembled WGS sequence"/>
</dbReference>
<dbReference type="Pfam" id="PF01712">
    <property type="entry name" value="dNK"/>
    <property type="match status" value="1"/>
</dbReference>
<comment type="caution">
    <text evidence="2">The sequence shown here is derived from an EMBL/GenBank/DDBJ whole genome shotgun (WGS) entry which is preliminary data.</text>
</comment>
<dbReference type="GO" id="GO:0019136">
    <property type="term" value="F:deoxynucleoside kinase activity"/>
    <property type="evidence" value="ECO:0007669"/>
    <property type="project" value="TreeGrafter"/>
</dbReference>
<name>A0A1F7XW06_9BACT</name>
<dbReference type="Gene3D" id="3.40.50.300">
    <property type="entry name" value="P-loop containing nucleotide triphosphate hydrolases"/>
    <property type="match status" value="1"/>
</dbReference>
<dbReference type="GO" id="GO:0005737">
    <property type="term" value="C:cytoplasm"/>
    <property type="evidence" value="ECO:0007669"/>
    <property type="project" value="TreeGrafter"/>
</dbReference>
<evidence type="ECO:0000259" key="1">
    <source>
        <dbReference type="Pfam" id="PF01712"/>
    </source>
</evidence>
<reference evidence="2 3" key="1">
    <citation type="journal article" date="2016" name="Nat. Commun.">
        <title>Thousands of microbial genomes shed light on interconnected biogeochemical processes in an aquifer system.</title>
        <authorList>
            <person name="Anantharaman K."/>
            <person name="Brown C.T."/>
            <person name="Hug L.A."/>
            <person name="Sharon I."/>
            <person name="Castelle C.J."/>
            <person name="Probst A.J."/>
            <person name="Thomas B.C."/>
            <person name="Singh A."/>
            <person name="Wilkins M.J."/>
            <person name="Karaoz U."/>
            <person name="Brodie E.L."/>
            <person name="Williams K.H."/>
            <person name="Hubbard S.S."/>
            <person name="Banfield J.F."/>
        </authorList>
    </citation>
    <scope>NUCLEOTIDE SEQUENCE [LARGE SCALE GENOMIC DNA]</scope>
</reference>
<accession>A0A1F7XW06</accession>
<sequence length="269" mass="31146">MNPEFVDQISKEVEPLRRRLRIGIVGVMGSGKSEIANLLAERWPDTIVIREQFEKNPFLEDFYKNPCKFSFKSQAWFLSMKAEQLSKKKLGISEALYTTIRDPDIVSDYLFAKTQHDLNQMTDFDWELYKTLYVSLREARGVAESDLTIVPWSPLEVVVERIAKRGRSFEDEVDVNYLKALSDNVLGWYEEEKKHSPVFLISSDYYDYLDRDRDEVGSWIEGRISLTLAAKKSNAKSETIISPKFATVGNIKNDHPPSTPWVSKRFFNP</sequence>
<proteinExistence type="predicted"/>
<organism evidence="2 3">
    <name type="scientific">Candidatus Woesebacteria bacterium RIFCSPHIGHO2_01_FULL_38_26b</name>
    <dbReference type="NCBI Taxonomy" id="1802491"/>
    <lineage>
        <taxon>Bacteria</taxon>
        <taxon>Candidatus Woeseibacteriota</taxon>
    </lineage>
</organism>
<dbReference type="PANTHER" id="PTHR10513">
    <property type="entry name" value="DEOXYNUCLEOSIDE KINASE"/>
    <property type="match status" value="1"/>
</dbReference>
<dbReference type="InterPro" id="IPR031314">
    <property type="entry name" value="DNK_dom"/>
</dbReference>
<evidence type="ECO:0000313" key="3">
    <source>
        <dbReference type="Proteomes" id="UP000176741"/>
    </source>
</evidence>